<feature type="compositionally biased region" description="Basic and acidic residues" evidence="1">
    <location>
        <begin position="21"/>
        <end position="40"/>
    </location>
</feature>
<proteinExistence type="predicted"/>
<organism evidence="2 3">
    <name type="scientific">Halioxenophilus aromaticivorans</name>
    <dbReference type="NCBI Taxonomy" id="1306992"/>
    <lineage>
        <taxon>Bacteria</taxon>
        <taxon>Pseudomonadati</taxon>
        <taxon>Pseudomonadota</taxon>
        <taxon>Gammaproteobacteria</taxon>
        <taxon>Alteromonadales</taxon>
        <taxon>Alteromonadaceae</taxon>
        <taxon>Halioxenophilus</taxon>
    </lineage>
</organism>
<feature type="region of interest" description="Disordered" evidence="1">
    <location>
        <begin position="19"/>
        <end position="40"/>
    </location>
</feature>
<gene>
    <name evidence="2" type="ORF">GCM10025791_21810</name>
</gene>
<evidence type="ECO:0000313" key="2">
    <source>
        <dbReference type="EMBL" id="GAA4942837.1"/>
    </source>
</evidence>
<dbReference type="EMBL" id="BAABLX010000016">
    <property type="protein sequence ID" value="GAA4942837.1"/>
    <property type="molecule type" value="Genomic_DNA"/>
</dbReference>
<protein>
    <submittedName>
        <fullName evidence="2">Uncharacterized protein</fullName>
    </submittedName>
</protein>
<accession>A0AAV3U2V3</accession>
<keyword evidence="3" id="KW-1185">Reference proteome</keyword>
<dbReference type="Proteomes" id="UP001409585">
    <property type="component" value="Unassembled WGS sequence"/>
</dbReference>
<comment type="caution">
    <text evidence="2">The sequence shown here is derived from an EMBL/GenBank/DDBJ whole genome shotgun (WGS) entry which is preliminary data.</text>
</comment>
<reference evidence="3" key="1">
    <citation type="journal article" date="2019" name="Int. J. Syst. Evol. Microbiol.">
        <title>The Global Catalogue of Microorganisms (GCM) 10K type strain sequencing project: providing services to taxonomists for standard genome sequencing and annotation.</title>
        <authorList>
            <consortium name="The Broad Institute Genomics Platform"/>
            <consortium name="The Broad Institute Genome Sequencing Center for Infectious Disease"/>
            <person name="Wu L."/>
            <person name="Ma J."/>
        </authorList>
    </citation>
    <scope>NUCLEOTIDE SEQUENCE [LARGE SCALE GENOMIC DNA]</scope>
    <source>
        <strain evidence="3">JCM 19134</strain>
    </source>
</reference>
<dbReference type="AlphaFoldDB" id="A0AAV3U2V3"/>
<sequence length="40" mass="4531">MVINRGKWPWQITMANNYGKPKTEPGVVKEAEAKKPAAYQ</sequence>
<evidence type="ECO:0000313" key="3">
    <source>
        <dbReference type="Proteomes" id="UP001409585"/>
    </source>
</evidence>
<evidence type="ECO:0000256" key="1">
    <source>
        <dbReference type="SAM" id="MobiDB-lite"/>
    </source>
</evidence>
<name>A0AAV3U2V3_9ALTE</name>